<name>A0ABQ1J816_9SPHN</name>
<sequence>MHNILDNDCPIQQTFDVLNASLHAGFLLYIVHVGNQGDDRLYGHRATEDMALDGLATLRAERFELVSVFRALGERSHAWRPWPPWWSPNYGAGALVRCEIVDEALVYLDRVERERAMIIEQALARTEAIERNANTFRIQRH</sequence>
<reference evidence="2" key="1">
    <citation type="journal article" date="2019" name="Int. J. Syst. Evol. Microbiol.">
        <title>The Global Catalogue of Microorganisms (GCM) 10K type strain sequencing project: providing services to taxonomists for standard genome sequencing and annotation.</title>
        <authorList>
            <consortium name="The Broad Institute Genomics Platform"/>
            <consortium name="The Broad Institute Genome Sequencing Center for Infectious Disease"/>
            <person name="Wu L."/>
            <person name="Ma J."/>
        </authorList>
    </citation>
    <scope>NUCLEOTIDE SEQUENCE [LARGE SCALE GENOMIC DNA]</scope>
    <source>
        <strain evidence="2">CGMCC 1.12851</strain>
    </source>
</reference>
<dbReference type="Proteomes" id="UP000614261">
    <property type="component" value="Unassembled WGS sequence"/>
</dbReference>
<keyword evidence="2" id="KW-1185">Reference proteome</keyword>
<gene>
    <name evidence="1" type="ORF">GCM10010833_16550</name>
</gene>
<evidence type="ECO:0000313" key="2">
    <source>
        <dbReference type="Proteomes" id="UP000614261"/>
    </source>
</evidence>
<organism evidence="1 2">
    <name type="scientific">Blastomonas aquatica</name>
    <dbReference type="NCBI Taxonomy" id="1510276"/>
    <lineage>
        <taxon>Bacteria</taxon>
        <taxon>Pseudomonadati</taxon>
        <taxon>Pseudomonadota</taxon>
        <taxon>Alphaproteobacteria</taxon>
        <taxon>Sphingomonadales</taxon>
        <taxon>Sphingomonadaceae</taxon>
        <taxon>Blastomonas</taxon>
    </lineage>
</organism>
<protein>
    <submittedName>
        <fullName evidence="1">Uncharacterized protein</fullName>
    </submittedName>
</protein>
<accession>A0ABQ1J816</accession>
<dbReference type="EMBL" id="BMGD01000003">
    <property type="protein sequence ID" value="GGB62275.1"/>
    <property type="molecule type" value="Genomic_DNA"/>
</dbReference>
<proteinExistence type="predicted"/>
<comment type="caution">
    <text evidence="1">The sequence shown here is derived from an EMBL/GenBank/DDBJ whole genome shotgun (WGS) entry which is preliminary data.</text>
</comment>
<dbReference type="RefSeq" id="WP_188513958.1">
    <property type="nucleotide sequence ID" value="NZ_BMGD01000003.1"/>
</dbReference>
<evidence type="ECO:0000313" key="1">
    <source>
        <dbReference type="EMBL" id="GGB62275.1"/>
    </source>
</evidence>